<dbReference type="OrthoDB" id="1748554at2759"/>
<comment type="caution">
    <text evidence="2">The sequence shown here is derived from an EMBL/GenBank/DDBJ whole genome shotgun (WGS) entry which is preliminary data.</text>
</comment>
<dbReference type="Proteomes" id="UP000245207">
    <property type="component" value="Unassembled WGS sequence"/>
</dbReference>
<dbReference type="GO" id="GO:0003964">
    <property type="term" value="F:RNA-directed DNA polymerase activity"/>
    <property type="evidence" value="ECO:0007669"/>
    <property type="project" value="UniProtKB-KW"/>
</dbReference>
<dbReference type="EMBL" id="PKPP01000925">
    <property type="protein sequence ID" value="PWA87320.1"/>
    <property type="molecule type" value="Genomic_DNA"/>
</dbReference>
<keyword evidence="2" id="KW-0808">Transferase</keyword>
<organism evidence="2 3">
    <name type="scientific">Artemisia annua</name>
    <name type="common">Sweet wormwood</name>
    <dbReference type="NCBI Taxonomy" id="35608"/>
    <lineage>
        <taxon>Eukaryota</taxon>
        <taxon>Viridiplantae</taxon>
        <taxon>Streptophyta</taxon>
        <taxon>Embryophyta</taxon>
        <taxon>Tracheophyta</taxon>
        <taxon>Spermatophyta</taxon>
        <taxon>Magnoliopsida</taxon>
        <taxon>eudicotyledons</taxon>
        <taxon>Gunneridae</taxon>
        <taxon>Pentapetalae</taxon>
        <taxon>asterids</taxon>
        <taxon>campanulids</taxon>
        <taxon>Asterales</taxon>
        <taxon>Asteraceae</taxon>
        <taxon>Asteroideae</taxon>
        <taxon>Anthemideae</taxon>
        <taxon>Artemisiinae</taxon>
        <taxon>Artemisia</taxon>
    </lineage>
</organism>
<evidence type="ECO:0000259" key="1">
    <source>
        <dbReference type="Pfam" id="PF13966"/>
    </source>
</evidence>
<protein>
    <submittedName>
        <fullName evidence="2">Reverse transcriptase domain, Reverse transcriptase zinc-binding domain protein</fullName>
    </submittedName>
</protein>
<keyword evidence="2" id="KW-0548">Nucleotidyltransferase</keyword>
<proteinExistence type="predicted"/>
<dbReference type="AlphaFoldDB" id="A0A2U1PNL4"/>
<dbReference type="InterPro" id="IPR026960">
    <property type="entry name" value="RVT-Znf"/>
</dbReference>
<sequence>MSWVWRKLLQIRSTIRPYFWFNVRNGNLNSISFDNWCGQTPLNQFLIAREINYSGFSLKHSVADLVHNGAWRWLNDWFNRFPELQQGRNSYLVSRRWFPHCIPKHVFHFWLVVNYKLKKQDRLRQWDVGPTTDLNLLRCPFCDIQSDSHTHLFFSVHFLCRFSREFVILEVCLVRLKVLSFRFKKNSIVAHHIIDKLKVPSSFVD</sequence>
<dbReference type="Pfam" id="PF13966">
    <property type="entry name" value="zf-RVT"/>
    <property type="match status" value="1"/>
</dbReference>
<evidence type="ECO:0000313" key="3">
    <source>
        <dbReference type="Proteomes" id="UP000245207"/>
    </source>
</evidence>
<dbReference type="STRING" id="35608.A0A2U1PNL4"/>
<keyword evidence="3" id="KW-1185">Reference proteome</keyword>
<feature type="domain" description="Reverse transcriptase zinc-binding" evidence="1">
    <location>
        <begin position="92"/>
        <end position="159"/>
    </location>
</feature>
<keyword evidence="2" id="KW-0695">RNA-directed DNA polymerase</keyword>
<accession>A0A2U1PNL4</accession>
<gene>
    <name evidence="2" type="ORF">CTI12_AA131970</name>
</gene>
<name>A0A2U1PNL4_ARTAN</name>
<reference evidence="2 3" key="1">
    <citation type="journal article" date="2018" name="Mol. Plant">
        <title>The genome of Artemisia annua provides insight into the evolution of Asteraceae family and artemisinin biosynthesis.</title>
        <authorList>
            <person name="Shen Q."/>
            <person name="Zhang L."/>
            <person name="Liao Z."/>
            <person name="Wang S."/>
            <person name="Yan T."/>
            <person name="Shi P."/>
            <person name="Liu M."/>
            <person name="Fu X."/>
            <person name="Pan Q."/>
            <person name="Wang Y."/>
            <person name="Lv Z."/>
            <person name="Lu X."/>
            <person name="Zhang F."/>
            <person name="Jiang W."/>
            <person name="Ma Y."/>
            <person name="Chen M."/>
            <person name="Hao X."/>
            <person name="Li L."/>
            <person name="Tang Y."/>
            <person name="Lv G."/>
            <person name="Zhou Y."/>
            <person name="Sun X."/>
            <person name="Brodelius P.E."/>
            <person name="Rose J.K.C."/>
            <person name="Tang K."/>
        </authorList>
    </citation>
    <scope>NUCLEOTIDE SEQUENCE [LARGE SCALE GENOMIC DNA]</scope>
    <source>
        <strain evidence="3">cv. Huhao1</strain>
        <tissue evidence="2">Leaf</tissue>
    </source>
</reference>
<evidence type="ECO:0000313" key="2">
    <source>
        <dbReference type="EMBL" id="PWA87320.1"/>
    </source>
</evidence>